<dbReference type="SUPFAM" id="SSF47113">
    <property type="entry name" value="Histone-fold"/>
    <property type="match status" value="1"/>
</dbReference>
<dbReference type="Pfam" id="PF02291">
    <property type="entry name" value="TFIID-31kDa"/>
    <property type="match status" value="1"/>
</dbReference>
<dbReference type="EMBL" id="MNPJ01000015">
    <property type="protein sequence ID" value="OQS54935.1"/>
    <property type="molecule type" value="Genomic_DNA"/>
</dbReference>
<dbReference type="GO" id="GO:0003713">
    <property type="term" value="F:transcription coactivator activity"/>
    <property type="evidence" value="ECO:0007669"/>
    <property type="project" value="TreeGrafter"/>
</dbReference>
<dbReference type="GO" id="GO:0051123">
    <property type="term" value="P:RNA polymerase II preinitiation complex assembly"/>
    <property type="evidence" value="ECO:0007669"/>
    <property type="project" value="TreeGrafter"/>
</dbReference>
<keyword evidence="5" id="KW-0539">Nucleus</keyword>
<keyword evidence="8" id="KW-1185">Reference proteome</keyword>
<protein>
    <submittedName>
        <fullName evidence="6 7">TAF9</fullName>
    </submittedName>
</protein>
<proteinExistence type="inferred from homology"/>
<comment type="similarity">
    <text evidence="2">Belongs to the TAF9 family.</text>
</comment>
<dbReference type="AlphaFoldDB" id="A0A1W0E2E5"/>
<comment type="caution">
    <text evidence="6">The sequence shown here is derived from an EMBL/GenBank/DDBJ whole genome shotgun (WGS) entry which is preliminary data.</text>
</comment>
<dbReference type="OrthoDB" id="341924at2759"/>
<dbReference type="PANTHER" id="PTHR48068:SF4">
    <property type="entry name" value="TATA-BOX BINDING PROTEIN ASSOCIATED FACTOR 9"/>
    <property type="match status" value="1"/>
</dbReference>
<evidence type="ECO:0000313" key="6">
    <source>
        <dbReference type="EMBL" id="OQS53416.1"/>
    </source>
</evidence>
<dbReference type="GO" id="GO:0005669">
    <property type="term" value="C:transcription factor TFIID complex"/>
    <property type="evidence" value="ECO:0007669"/>
    <property type="project" value="TreeGrafter"/>
</dbReference>
<keyword evidence="3" id="KW-0805">Transcription regulation</keyword>
<evidence type="ECO:0000256" key="5">
    <source>
        <dbReference type="ARBA" id="ARBA00023242"/>
    </source>
</evidence>
<evidence type="ECO:0000313" key="7">
    <source>
        <dbReference type="EMBL" id="OQS54935.1"/>
    </source>
</evidence>
<comment type="subcellular location">
    <subcellularLocation>
        <location evidence="1">Nucleus</location>
    </subcellularLocation>
</comment>
<dbReference type="CDD" id="cd07979">
    <property type="entry name" value="HFD_TAF9"/>
    <property type="match status" value="1"/>
</dbReference>
<evidence type="ECO:0000256" key="4">
    <source>
        <dbReference type="ARBA" id="ARBA00023163"/>
    </source>
</evidence>
<dbReference type="PANTHER" id="PTHR48068">
    <property type="entry name" value="TAF9 RNA POLYMERASE II, TATA BOX-BINDING PROTEIN (TBP)-ASSOCIATED FACTOR"/>
    <property type="match status" value="1"/>
</dbReference>
<evidence type="ECO:0000256" key="1">
    <source>
        <dbReference type="ARBA" id="ARBA00004123"/>
    </source>
</evidence>
<gene>
    <name evidence="7" type="primary">TAF9</name>
    <name evidence="7" type="ORF">EHP00_1304</name>
    <name evidence="6" type="ORF">EHP00_2622</name>
</gene>
<evidence type="ECO:0000256" key="3">
    <source>
        <dbReference type="ARBA" id="ARBA00023015"/>
    </source>
</evidence>
<dbReference type="InterPro" id="IPR009072">
    <property type="entry name" value="Histone-fold"/>
</dbReference>
<dbReference type="Proteomes" id="UP000192758">
    <property type="component" value="Unassembled WGS sequence"/>
</dbReference>
<accession>A0A1W0E2E5</accession>
<dbReference type="EMBL" id="MNPJ01000036">
    <property type="protein sequence ID" value="OQS53416.1"/>
    <property type="molecule type" value="Genomic_DNA"/>
</dbReference>
<dbReference type="InterPro" id="IPR003162">
    <property type="entry name" value="TFIID-31"/>
</dbReference>
<dbReference type="GO" id="GO:0046982">
    <property type="term" value="F:protein heterodimerization activity"/>
    <property type="evidence" value="ECO:0007669"/>
    <property type="project" value="InterPro"/>
</dbReference>
<dbReference type="Gene3D" id="1.10.20.10">
    <property type="entry name" value="Histone, subunit A"/>
    <property type="match status" value="1"/>
</dbReference>
<dbReference type="STRING" id="646526.A0A1W0E2E5"/>
<dbReference type="VEuPathDB" id="MicrosporidiaDB:EHP00_2622"/>
<reference evidence="6 8" key="1">
    <citation type="journal article" date="2017" name="Environ. Microbiol.">
        <title>Decay of the glycolytic pathway and adaptation to intranuclear parasitism within Enterocytozoonidae microsporidia.</title>
        <authorList>
            <person name="Wiredu Boakye D."/>
            <person name="Jaroenlak P."/>
            <person name="Prachumwat A."/>
            <person name="Williams T.A."/>
            <person name="Bateman K.S."/>
            <person name="Itsathitphaisarn O."/>
            <person name="Sritunyalucksana K."/>
            <person name="Paszkiewicz K.H."/>
            <person name="Moore K.A."/>
            <person name="Stentiford G.D."/>
            <person name="Williams B.A."/>
        </authorList>
    </citation>
    <scope>NUCLEOTIDE SEQUENCE [LARGE SCALE GENOMIC DNA]</scope>
    <source>
        <strain evidence="6 8">TH1</strain>
    </source>
</reference>
<keyword evidence="4" id="KW-0804">Transcription</keyword>
<name>A0A1W0E2E5_9MICR</name>
<dbReference type="VEuPathDB" id="MicrosporidiaDB:EHP00_1304"/>
<organism evidence="6 8">
    <name type="scientific">Ecytonucleospora hepatopenaei</name>
    <dbReference type="NCBI Taxonomy" id="646526"/>
    <lineage>
        <taxon>Eukaryota</taxon>
        <taxon>Fungi</taxon>
        <taxon>Fungi incertae sedis</taxon>
        <taxon>Microsporidia</taxon>
        <taxon>Enterocytozoonidae</taxon>
        <taxon>Ecytonucleospora</taxon>
    </lineage>
</organism>
<evidence type="ECO:0000313" key="8">
    <source>
        <dbReference type="Proteomes" id="UP000192758"/>
    </source>
</evidence>
<evidence type="ECO:0000256" key="2">
    <source>
        <dbReference type="ARBA" id="ARBA00007646"/>
    </source>
</evidence>
<dbReference type="GO" id="GO:0000124">
    <property type="term" value="C:SAGA complex"/>
    <property type="evidence" value="ECO:0007669"/>
    <property type="project" value="TreeGrafter"/>
</dbReference>
<dbReference type="GO" id="GO:0016251">
    <property type="term" value="F:RNA polymerase II general transcription initiation factor activity"/>
    <property type="evidence" value="ECO:0007669"/>
    <property type="project" value="TreeGrafter"/>
</dbReference>
<dbReference type="InterPro" id="IPR051431">
    <property type="entry name" value="TFIID_subunit_9"/>
</dbReference>
<sequence>MNNHFNTYNNKSEENLLPRDAKVISAILRSLGIEECEPKVIIQLLEFAYKYSTSILVDAHKYATHCERDSITPSDIKLAIQTKSSHVFVPAPSKTLLQAHADAINKNPLTIPDSENLIRVPNVKSGVYGVEFEVESVKEKNDINEE</sequence>